<evidence type="ECO:0000256" key="5">
    <source>
        <dbReference type="NCBIfam" id="TIGR00260"/>
    </source>
</evidence>
<dbReference type="Proteomes" id="UP000639396">
    <property type="component" value="Unassembled WGS sequence"/>
</dbReference>
<dbReference type="Gene3D" id="3.40.50.1100">
    <property type="match status" value="2"/>
</dbReference>
<dbReference type="EC" id="4.2.3.1" evidence="5"/>
<dbReference type="CDD" id="cd01563">
    <property type="entry name" value="Thr-synth_1"/>
    <property type="match status" value="1"/>
</dbReference>
<dbReference type="InterPro" id="IPR001926">
    <property type="entry name" value="TrpB-like_PALP"/>
</dbReference>
<feature type="modified residue" description="N6-(pyridoxal phosphate)lysine" evidence="6">
    <location>
        <position position="116"/>
    </location>
</feature>
<dbReference type="InterPro" id="IPR050147">
    <property type="entry name" value="Ser/Thr_Dehydratase"/>
</dbReference>
<evidence type="ECO:0000256" key="6">
    <source>
        <dbReference type="PIRSR" id="PIRSR604450-51"/>
    </source>
</evidence>
<proteinExistence type="inferred from homology"/>
<name>A0A927C3Z7_9BACL</name>
<gene>
    <name evidence="8" type="primary">thrC</name>
    <name evidence="8" type="ORF">IDH45_00140</name>
</gene>
<dbReference type="SUPFAM" id="SSF53686">
    <property type="entry name" value="Tryptophan synthase beta subunit-like PLP-dependent enzymes"/>
    <property type="match status" value="1"/>
</dbReference>
<dbReference type="PANTHER" id="PTHR48078:SF6">
    <property type="entry name" value="L-THREONINE DEHYDRATASE CATABOLIC TDCB"/>
    <property type="match status" value="1"/>
</dbReference>
<dbReference type="Pfam" id="PF00291">
    <property type="entry name" value="PALP"/>
    <property type="match status" value="1"/>
</dbReference>
<dbReference type="GO" id="GO:0004794">
    <property type="term" value="F:threonine deaminase activity"/>
    <property type="evidence" value="ECO:0007669"/>
    <property type="project" value="TreeGrafter"/>
</dbReference>
<comment type="cofactor">
    <cofactor evidence="1 6">
        <name>pyridoxal 5'-phosphate</name>
        <dbReference type="ChEBI" id="CHEBI:597326"/>
    </cofactor>
</comment>
<dbReference type="GO" id="GO:0004795">
    <property type="term" value="F:threonine synthase activity"/>
    <property type="evidence" value="ECO:0007669"/>
    <property type="project" value="UniProtKB-UniRule"/>
</dbReference>
<comment type="similarity">
    <text evidence="2">Belongs to the threonine synthase family.</text>
</comment>
<evidence type="ECO:0000313" key="9">
    <source>
        <dbReference type="Proteomes" id="UP000639396"/>
    </source>
</evidence>
<dbReference type="GO" id="GO:0003941">
    <property type="term" value="F:L-serine ammonia-lyase activity"/>
    <property type="evidence" value="ECO:0007669"/>
    <property type="project" value="TreeGrafter"/>
</dbReference>
<dbReference type="EMBL" id="JACXJA010000001">
    <property type="protein sequence ID" value="MBD2860394.1"/>
    <property type="molecule type" value="Genomic_DNA"/>
</dbReference>
<keyword evidence="9" id="KW-1185">Reference proteome</keyword>
<evidence type="ECO:0000256" key="1">
    <source>
        <dbReference type="ARBA" id="ARBA00001933"/>
    </source>
</evidence>
<feature type="domain" description="Tryptophan synthase beta chain-like PALP" evidence="7">
    <location>
        <begin position="78"/>
        <end position="382"/>
    </location>
</feature>
<evidence type="ECO:0000256" key="3">
    <source>
        <dbReference type="ARBA" id="ARBA00022898"/>
    </source>
</evidence>
<keyword evidence="4 8" id="KW-0456">Lyase</keyword>
<dbReference type="GO" id="GO:0009088">
    <property type="term" value="P:threonine biosynthetic process"/>
    <property type="evidence" value="ECO:0007669"/>
    <property type="project" value="UniProtKB-UniRule"/>
</dbReference>
<evidence type="ECO:0000313" key="8">
    <source>
        <dbReference type="EMBL" id="MBD2860394.1"/>
    </source>
</evidence>
<reference evidence="8" key="1">
    <citation type="submission" date="2020-09" db="EMBL/GenBank/DDBJ databases">
        <title>A novel bacterium of genus Paenibacillus, isolated from South China Sea.</title>
        <authorList>
            <person name="Huang H."/>
            <person name="Mo K."/>
            <person name="Hu Y."/>
        </authorList>
    </citation>
    <scope>NUCLEOTIDE SEQUENCE</scope>
    <source>
        <strain evidence="8">IB182363</strain>
    </source>
</reference>
<dbReference type="GO" id="GO:0006567">
    <property type="term" value="P:L-threonine catabolic process"/>
    <property type="evidence" value="ECO:0007669"/>
    <property type="project" value="TreeGrafter"/>
</dbReference>
<dbReference type="InterPro" id="IPR004450">
    <property type="entry name" value="Thr_synthase-like"/>
</dbReference>
<dbReference type="AlphaFoldDB" id="A0A927C3Z7"/>
<protein>
    <recommendedName>
        <fullName evidence="5">Threonine synthase</fullName>
        <ecNumber evidence="5">4.2.3.1</ecNumber>
    </recommendedName>
</protein>
<dbReference type="GO" id="GO:0006565">
    <property type="term" value="P:L-serine catabolic process"/>
    <property type="evidence" value="ECO:0007669"/>
    <property type="project" value="TreeGrafter"/>
</dbReference>
<keyword evidence="3 6" id="KW-0663">Pyridoxal phosphate</keyword>
<evidence type="ECO:0000256" key="2">
    <source>
        <dbReference type="ARBA" id="ARBA00005517"/>
    </source>
</evidence>
<sequence>MKFICFECAREYPVAHPVIYRCECGGLLDTVHDWRHTDAEQLRRLFDMRRADRHTPLSGGVWRYKELIHPSLPIEHIVTKYEGNTGLYEHELLRRYTGVRRLWLKAQSENPSGSFKDNGMTVAVSHGLWLGWERFACTSTGNTSSSMAMYAALAGKEAVVFLPAAGVSLNKSLQTEAYGARLLRTEGGYDEGIRFLEQYAGQLGLYVCNSINPLRIEGQKSIVFELAHDLRWKLPDWIVLPGGALSNASALGKGLEELHRIGLIESLPRVAVIQAQGASPFHAMLRSERRQLHPVLSPDTVASALNIGNPPNWPKALRYAIERTGGVTASVSDEDILAAKSVIDRSGIGCEPASAAAVAGLRKLVADGTIGPDETAACILTGHLLKDTEAIVKSLSAGIPAGRYPAAAATAIRLDAEHVARALQA</sequence>
<evidence type="ECO:0000256" key="4">
    <source>
        <dbReference type="ARBA" id="ARBA00023239"/>
    </source>
</evidence>
<dbReference type="InterPro" id="IPR036052">
    <property type="entry name" value="TrpB-like_PALP_sf"/>
</dbReference>
<dbReference type="NCBIfam" id="TIGR00260">
    <property type="entry name" value="thrC"/>
    <property type="match status" value="1"/>
</dbReference>
<dbReference type="PANTHER" id="PTHR48078">
    <property type="entry name" value="THREONINE DEHYDRATASE, MITOCHONDRIAL-RELATED"/>
    <property type="match status" value="1"/>
</dbReference>
<dbReference type="GO" id="GO:0009097">
    <property type="term" value="P:isoleucine biosynthetic process"/>
    <property type="evidence" value="ECO:0007669"/>
    <property type="project" value="TreeGrafter"/>
</dbReference>
<evidence type="ECO:0000259" key="7">
    <source>
        <dbReference type="Pfam" id="PF00291"/>
    </source>
</evidence>
<organism evidence="8 9">
    <name type="scientific">Paenibacillus oceani</name>
    <dbReference type="NCBI Taxonomy" id="2772510"/>
    <lineage>
        <taxon>Bacteria</taxon>
        <taxon>Bacillati</taxon>
        <taxon>Bacillota</taxon>
        <taxon>Bacilli</taxon>
        <taxon>Bacillales</taxon>
        <taxon>Paenibacillaceae</taxon>
        <taxon>Paenibacillus</taxon>
    </lineage>
</organism>
<accession>A0A927C3Z7</accession>
<comment type="caution">
    <text evidence="8">The sequence shown here is derived from an EMBL/GenBank/DDBJ whole genome shotgun (WGS) entry which is preliminary data.</text>
</comment>